<feature type="compositionally biased region" description="Polar residues" evidence="1">
    <location>
        <begin position="589"/>
        <end position="599"/>
    </location>
</feature>
<protein>
    <submittedName>
        <fullName evidence="2">F-box domain-containing protein</fullName>
    </submittedName>
</protein>
<feature type="region of interest" description="Disordered" evidence="1">
    <location>
        <begin position="583"/>
        <end position="614"/>
    </location>
</feature>
<keyword evidence="3" id="KW-1185">Reference proteome</keyword>
<accession>A0ABR4P3H5</accession>
<dbReference type="Proteomes" id="UP001629113">
    <property type="component" value="Unassembled WGS sequence"/>
</dbReference>
<comment type="caution">
    <text evidence="2">The sequence shown here is derived from an EMBL/GenBank/DDBJ whole genome shotgun (WGS) entry which is preliminary data.</text>
</comment>
<organism evidence="2 3">
    <name type="scientific">Phlyctema vagabunda</name>
    <dbReference type="NCBI Taxonomy" id="108571"/>
    <lineage>
        <taxon>Eukaryota</taxon>
        <taxon>Fungi</taxon>
        <taxon>Dikarya</taxon>
        <taxon>Ascomycota</taxon>
        <taxon>Pezizomycotina</taxon>
        <taxon>Leotiomycetes</taxon>
        <taxon>Helotiales</taxon>
        <taxon>Dermateaceae</taxon>
        <taxon>Phlyctema</taxon>
    </lineage>
</organism>
<feature type="region of interest" description="Disordered" evidence="1">
    <location>
        <begin position="85"/>
        <end position="121"/>
    </location>
</feature>
<feature type="region of interest" description="Disordered" evidence="1">
    <location>
        <begin position="537"/>
        <end position="557"/>
    </location>
</feature>
<name>A0ABR4P3H5_9HELO</name>
<gene>
    <name evidence="2" type="ORF">PVAG01_10831</name>
</gene>
<dbReference type="InterPro" id="IPR036047">
    <property type="entry name" value="F-box-like_dom_sf"/>
</dbReference>
<evidence type="ECO:0000313" key="3">
    <source>
        <dbReference type="Proteomes" id="UP001629113"/>
    </source>
</evidence>
<sequence length="1127" mass="124354">MTIGDASRLLKCSSEGVAPISKVGEFEEPVSPNLSIESHEELPVDELHENRGVSITSSGDIPSSNSTGDKCLDSLNAKTGIIAKGKGKEVRRGRTLGRSQRREDPLARATSRVRGREASIELDTRPIEKRFSRSNTFFDDPADPRAILEDTLLEPLSDNSMQSSISSLSEKLHSHVSTPDIGSSDQKFPALLRAQTSPNVSSNSSSLLNVEQSFASLQTVFNDQRTLHPVPTMLPEKLYQIMPDLDHLEYVAIKSSTSHWALDSVPQIPELEDSLSLAVQLPPEILHQIYLQLGPIDFNAARHICQNWFINSLERSLLETMLERGGWFRSIQDDIIAHNVTNGRVKFKTNDEWLMSKYISRECALGPDWTGNGFMKPGDSQEDVRQTPSKTSFSPISEIDFTEIDVHHPEVESSGIIFTVSSCGRFLMVANGCLIYVYELNQDSKEHDTRSGLHAGDLSPITSIICPRRVLACSMDTSSHRYAVAALMDGRMGLVCDITNRNVAYGTASYNRSESISPSYSSNQRTSSDLYREPSMMSRVSLNNSQPQAHTRASTLPTSVFPGIASTGIKRRSYSPATYDKSYEEVPRVQSTSQAQTPTPCADSFESAPGSSVPVEQGARSIYRNLCSDDDPPRSVAICPQRRCVAFGCSGGIELHWVDALTGQDLNRWFPLTAPSDYLFFLPPRQSVDSAKKLRLISSAAQPGERTAIGDRSYGKTSNTSPFWKKMGWSPGQGSQDHGNGIVSRIRRENTARPSADWRDYSDHYRAVPLSDGHHILFTDPETGLLCLGSDAPVGGPTKLLRKIWFQGPTEHVSPIAYAGGADLKRGARVVAAFGTGGEQSIWLFSVPVDVFTTNIDEAIRGMQWSRSLSDLEVTKTRWVAWWPDPSVQQWLHDMHNPVSGLVPRSLWPLKVRGQQIGTCPGLVDLAIHSGPEMIVWAFGKGGIAKVWQLDCGKQNLLQQRMISRHGTVREVDQNGDVEMLDVHSSTPSPDLLNQARDRKEESAVEALARPDEKEHNSYDGTTSLQTSMDMSVEPSDDSSGIEGPLVALESESAGEVLMEDLNRLQATPEDEGSRECFQGITMEPYNGEVLYNTTRWSGRSCRLGRTGGRDVVEELTGIARIDIEIR</sequence>
<feature type="compositionally biased region" description="Basic and acidic residues" evidence="1">
    <location>
        <begin position="996"/>
        <end position="1018"/>
    </location>
</feature>
<evidence type="ECO:0000256" key="1">
    <source>
        <dbReference type="SAM" id="MobiDB-lite"/>
    </source>
</evidence>
<feature type="region of interest" description="Disordered" evidence="1">
    <location>
        <begin position="984"/>
        <end position="1042"/>
    </location>
</feature>
<proteinExistence type="predicted"/>
<evidence type="ECO:0000313" key="2">
    <source>
        <dbReference type="EMBL" id="KAL3417821.1"/>
    </source>
</evidence>
<dbReference type="SUPFAM" id="SSF81383">
    <property type="entry name" value="F-box domain"/>
    <property type="match status" value="1"/>
</dbReference>
<feature type="compositionally biased region" description="Polar residues" evidence="1">
    <location>
        <begin position="1019"/>
        <end position="1030"/>
    </location>
</feature>
<feature type="compositionally biased region" description="Polar residues" evidence="1">
    <location>
        <begin position="538"/>
        <end position="557"/>
    </location>
</feature>
<reference evidence="2 3" key="1">
    <citation type="submission" date="2024-06" db="EMBL/GenBank/DDBJ databases">
        <title>Complete genome of Phlyctema vagabunda strain 19-DSS-EL-015.</title>
        <authorList>
            <person name="Fiorenzani C."/>
        </authorList>
    </citation>
    <scope>NUCLEOTIDE SEQUENCE [LARGE SCALE GENOMIC DNA]</scope>
    <source>
        <strain evidence="2 3">19-DSS-EL-015</strain>
    </source>
</reference>
<dbReference type="EMBL" id="JBFCZG010000010">
    <property type="protein sequence ID" value="KAL3417821.1"/>
    <property type="molecule type" value="Genomic_DNA"/>
</dbReference>